<keyword evidence="1" id="KW-0472">Membrane</keyword>
<geneLocation type="plasmid" evidence="2">
    <name>pTAA-3-1</name>
</geneLocation>
<dbReference type="Proteomes" id="UP000297635">
    <property type="component" value="Unassembled WGS sequence"/>
</dbReference>
<proteinExistence type="predicted"/>
<evidence type="ECO:0000313" key="3">
    <source>
        <dbReference type="EMBL" id="TGG36855.1"/>
    </source>
</evidence>
<keyword evidence="1" id="KW-0812">Transmembrane</keyword>
<evidence type="ECO:0000313" key="4">
    <source>
        <dbReference type="Proteomes" id="UP000297635"/>
    </source>
</evidence>
<sequence length="434" mass="50208">MALLGRHAAITRFGTDEFTGNVLFAVFFVLTIGLYCGFQSAVEDVFNRLSTLFRRREVMAIAETANGEKMHVSVEEPSVTMTQYFETNSEVSDIEESNATFEKSTDKAPFEVLEVVDDMRHIRFSDGEEAYVGIGLSDEEIILEKAYNDSRDYDAELEEAYKEYLDSMTAEERYDHDHGIKRVKKKREYGEEVGFFSSVSVQEIHNNPDGTTLIEETEQEVYVTPDGSVYYLEDMGPICNFYEKYKDTIETHEEIITRKQQCDEAFEEMQRHEELYNLEQVSFICAYITHTMKQFMESHELDKLHKNAEKWTKNPIAKFASVRLRSNHLSKEDIKHLCYNVGKFLNLKGNEIALFVKNVFAESFDTVKIGTIIAKLADKNPKKDRIPLLSAKEMNYLFEHYKRYKTINLDIIPKRLAEEEAKAKLEAAKKKSGK</sequence>
<evidence type="ECO:0000313" key="2">
    <source>
        <dbReference type="EMBL" id="TGG35060.1"/>
    </source>
</evidence>
<keyword evidence="4" id="KW-1185">Reference proteome</keyword>
<reference evidence="2 4" key="1">
    <citation type="submission" date="2019-02" db="EMBL/GenBank/DDBJ databases">
        <title>Isolation and identification of novel species under the genus Muribaculum.</title>
        <authorList>
            <person name="Miyake S."/>
            <person name="Ding Y."/>
            <person name="Low A."/>
            <person name="Soh M."/>
            <person name="Seedorf H."/>
        </authorList>
    </citation>
    <scope>NUCLEOTIDE SEQUENCE [LARGE SCALE GENOMIC DNA]</scope>
    <source>
        <strain evidence="2 4">TLL-A3</strain>
        <plasmid evidence="2">pTAA-3-1</plasmid>
    </source>
</reference>
<dbReference type="AlphaFoldDB" id="A0A4Z0V026"/>
<feature type="transmembrane region" description="Helical" evidence="1">
    <location>
        <begin position="22"/>
        <end position="46"/>
    </location>
</feature>
<name>A0A4Z0V026_9BACT</name>
<keyword evidence="2" id="KW-0614">Plasmid</keyword>
<dbReference type="EMBL" id="SJSA01000003">
    <property type="protein sequence ID" value="TGG35060.1"/>
    <property type="molecule type" value="Genomic_DNA"/>
</dbReference>
<dbReference type="EMBL" id="SJSA01000002">
    <property type="protein sequence ID" value="TGG36855.1"/>
    <property type="molecule type" value="Genomic_DNA"/>
</dbReference>
<organism evidence="2 4">
    <name type="scientific">Duncaniella freteri</name>
    <dbReference type="NCBI Taxonomy" id="2530391"/>
    <lineage>
        <taxon>Bacteria</taxon>
        <taxon>Pseudomonadati</taxon>
        <taxon>Bacteroidota</taxon>
        <taxon>Bacteroidia</taxon>
        <taxon>Bacteroidales</taxon>
        <taxon>Muribaculaceae</taxon>
        <taxon>Duncaniella</taxon>
    </lineage>
</organism>
<protein>
    <submittedName>
        <fullName evidence="2">Uncharacterized protein</fullName>
    </submittedName>
</protein>
<accession>A0A4Z0V026</accession>
<comment type="caution">
    <text evidence="2">The sequence shown here is derived from an EMBL/GenBank/DDBJ whole genome shotgun (WGS) entry which is preliminary data.</text>
</comment>
<gene>
    <name evidence="3" type="ORF">EZ315_13580</name>
    <name evidence="2" type="ORF">EZ315_15340</name>
</gene>
<keyword evidence="1" id="KW-1133">Transmembrane helix</keyword>
<evidence type="ECO:0000256" key="1">
    <source>
        <dbReference type="SAM" id="Phobius"/>
    </source>
</evidence>